<dbReference type="Pfam" id="PF12773">
    <property type="entry name" value="DZR"/>
    <property type="match status" value="1"/>
</dbReference>
<dbReference type="SMART" id="SM00028">
    <property type="entry name" value="TPR"/>
    <property type="match status" value="5"/>
</dbReference>
<sequence>MHRIRGRACGRRQGRTLVSPAADRSMACRGCGLELASDFAFCPHCGRSQSTPCANCGFVCEPGFAFCPRCGTARTPGMPAADSAPVPPVDAVASTGTLDRPEANRRQVTVLFADVSSFTALAERLDPEDVRAFQNALFETLANVVAHYQGFVEKFVGDAVLAVFGAPLAHEDDPERALDAALDMVVEAARLDACWAGRLGQPVSLHIGVHTGLVVAGHLGQAAGATYAVTGDTVNTTARLLAAASGAILVSEATQALTRHRFGFEPVPDLTLRGKAAPVAAYRLTGRLAMPASGRGLAVHGLESRMVGREAELARLVALFERVQAGSAQVVTLVGEAGSGKSRLIAEFLATLEAQGKLAGGAVRRAACSSLGEPAYGVFAALFREAYQVHRDDTLEVASRKLAAGLVALGAQADMTEAFAPVLNYMLGVEGEPPGDLAPEQLKRQIALAARMLIDRRLDQGHLLIVVEDLHWADTASVDLLCDVADHLADRRLMIVLSHRPGRPPLHLARALQSSLHLDPLSADETRAFVGALFGEADGGALEDIRTFVARRAGGNPLFVEEIVRSLVARGVLKREGDRWIRAAPFDAEEVPPTLQGLLLSRVDGLAVEERRVLYAAAVLGMVFEQTLLGDVAAEPAAVGAVLRRLAEAGLVCRVEGDGGSHRFTHALIHEAAYHNLLLSRRTELHERAGLALERAVGSQPERLGDLEALGHHWSLSFDRAKGARYLMAAGDRARAVYANEDAIRHYERALRTLADCRDCENDILATRERLADLLALAERRTEAADHYEAVRQALEAAGDRVGAARLQRKIGGLHWEAGDREGARACFMQGLALLGDEGYLPERAQLFQEVGRLAFRGGDNEGAIGWAERALAEADRNAGVDPEPDRMRELAAIRAQAYNTMGVALARTGRPAVAVEQIERSVRLAEDHHLLQSACRGYTNLGVLYSTFDPERSIATCLRGLETAKKVGDLGFQSRIYANLAVAYCALTDRCEAEGVKAAQMAVDLDRRLGLLDHLAAPLIILGQIYQCRGEHALAFASYEEALRLAEQMGEPQFLFPCYDGLGTLHLDAGNQDQAALYLAKSEEVCQRAGLEPDALMVLPFLC</sequence>
<dbReference type="InterPro" id="IPR041664">
    <property type="entry name" value="AAA_16"/>
</dbReference>
<keyword evidence="1" id="KW-0547">Nucleotide-binding</keyword>
<evidence type="ECO:0000259" key="4">
    <source>
        <dbReference type="PROSITE" id="PS50125"/>
    </source>
</evidence>
<feature type="domain" description="Guanylate cyclase" evidence="4">
    <location>
        <begin position="109"/>
        <end position="241"/>
    </location>
</feature>
<feature type="repeat" description="TPR" evidence="3">
    <location>
        <begin position="896"/>
        <end position="929"/>
    </location>
</feature>
<dbReference type="InterPro" id="IPR011990">
    <property type="entry name" value="TPR-like_helical_dom_sf"/>
</dbReference>
<keyword evidence="3" id="KW-0802">TPR repeat</keyword>
<dbReference type="Pfam" id="PF13191">
    <property type="entry name" value="AAA_16"/>
    <property type="match status" value="1"/>
</dbReference>
<protein>
    <submittedName>
        <fullName evidence="5">AAA family ATPase</fullName>
    </submittedName>
</protein>
<dbReference type="PANTHER" id="PTHR16305:SF28">
    <property type="entry name" value="GUANYLATE CYCLASE DOMAIN-CONTAINING PROTEIN"/>
    <property type="match status" value="1"/>
</dbReference>
<dbReference type="Gene3D" id="3.30.70.1230">
    <property type="entry name" value="Nucleotide cyclase"/>
    <property type="match status" value="1"/>
</dbReference>
<dbReference type="InterPro" id="IPR019734">
    <property type="entry name" value="TPR_rpt"/>
</dbReference>
<feature type="repeat" description="TPR" evidence="3">
    <location>
        <begin position="1017"/>
        <end position="1050"/>
    </location>
</feature>
<dbReference type="Proteomes" id="UP001595190">
    <property type="component" value="Unassembled WGS sequence"/>
</dbReference>
<dbReference type="InterPro" id="IPR029787">
    <property type="entry name" value="Nucleotide_cyclase"/>
</dbReference>
<dbReference type="PANTHER" id="PTHR16305">
    <property type="entry name" value="TESTICULAR SOLUBLE ADENYLYL CYCLASE"/>
    <property type="match status" value="1"/>
</dbReference>
<dbReference type="SUPFAM" id="SSF52540">
    <property type="entry name" value="P-loop containing nucleoside triphosphate hydrolases"/>
    <property type="match status" value="1"/>
</dbReference>
<dbReference type="PROSITE" id="PS50125">
    <property type="entry name" value="GUANYLATE_CYCLASE_2"/>
    <property type="match status" value="1"/>
</dbReference>
<dbReference type="InterPro" id="IPR027417">
    <property type="entry name" value="P-loop_NTPase"/>
</dbReference>
<dbReference type="EMBL" id="JBHGPK010000010">
    <property type="protein sequence ID" value="MFC2252216.1"/>
    <property type="molecule type" value="Genomic_DNA"/>
</dbReference>
<dbReference type="RefSeq" id="WP_394312921.1">
    <property type="nucleotide sequence ID" value="NZ_JBHGPK010000010.1"/>
</dbReference>
<dbReference type="SUPFAM" id="SSF55073">
    <property type="entry name" value="Nucleotide cyclase"/>
    <property type="match status" value="1"/>
</dbReference>
<evidence type="ECO:0000313" key="6">
    <source>
        <dbReference type="Proteomes" id="UP001595190"/>
    </source>
</evidence>
<dbReference type="InterPro" id="IPR001054">
    <property type="entry name" value="A/G_cyclase"/>
</dbReference>
<dbReference type="SUPFAM" id="SSF48452">
    <property type="entry name" value="TPR-like"/>
    <property type="match status" value="3"/>
</dbReference>
<keyword evidence="2" id="KW-0067">ATP-binding</keyword>
<evidence type="ECO:0000256" key="2">
    <source>
        <dbReference type="ARBA" id="ARBA00022840"/>
    </source>
</evidence>
<organism evidence="5 6">
    <name type="scientific">Labrys neptuniae</name>
    <dbReference type="NCBI Taxonomy" id="376174"/>
    <lineage>
        <taxon>Bacteria</taxon>
        <taxon>Pseudomonadati</taxon>
        <taxon>Pseudomonadota</taxon>
        <taxon>Alphaproteobacteria</taxon>
        <taxon>Hyphomicrobiales</taxon>
        <taxon>Xanthobacteraceae</taxon>
        <taxon>Labrys</taxon>
    </lineage>
</organism>
<dbReference type="SMART" id="SM00044">
    <property type="entry name" value="CYCc"/>
    <property type="match status" value="1"/>
</dbReference>
<comment type="caution">
    <text evidence="5">The sequence shown here is derived from an EMBL/GenBank/DDBJ whole genome shotgun (WGS) entry which is preliminary data.</text>
</comment>
<dbReference type="Pfam" id="PF00211">
    <property type="entry name" value="Guanylate_cyc"/>
    <property type="match status" value="1"/>
</dbReference>
<dbReference type="PROSITE" id="PS50005">
    <property type="entry name" value="TPR"/>
    <property type="match status" value="2"/>
</dbReference>
<evidence type="ECO:0000256" key="3">
    <source>
        <dbReference type="PROSITE-ProRule" id="PRU00339"/>
    </source>
</evidence>
<accession>A0ABV6ZJ48</accession>
<reference evidence="5 6" key="1">
    <citation type="submission" date="2024-09" db="EMBL/GenBank/DDBJ databases">
        <title>Description of Labrys sedimenti sp. nov., isolated from a diclofenac-degrading enrichment culture, and genome-based reclassification of Labrys portucalensis as a later heterotypic synonym of Labrys neptuniae.</title>
        <authorList>
            <person name="Tancsics A."/>
            <person name="Csepanyi A."/>
        </authorList>
    </citation>
    <scope>NUCLEOTIDE SEQUENCE [LARGE SCALE GENOMIC DNA]</scope>
    <source>
        <strain evidence="5 6">LMG 23412</strain>
    </source>
</reference>
<name>A0ABV6ZJ48_9HYPH</name>
<evidence type="ECO:0000256" key="1">
    <source>
        <dbReference type="ARBA" id="ARBA00022741"/>
    </source>
</evidence>
<dbReference type="Gene3D" id="1.25.40.10">
    <property type="entry name" value="Tetratricopeptide repeat domain"/>
    <property type="match status" value="2"/>
</dbReference>
<evidence type="ECO:0000313" key="5">
    <source>
        <dbReference type="EMBL" id="MFC2252216.1"/>
    </source>
</evidence>
<dbReference type="CDD" id="cd07302">
    <property type="entry name" value="CHD"/>
    <property type="match status" value="1"/>
</dbReference>
<proteinExistence type="predicted"/>
<gene>
    <name evidence="5" type="ORF">ACETRX_21445</name>
</gene>
<dbReference type="InterPro" id="IPR025874">
    <property type="entry name" value="DZR"/>
</dbReference>